<feature type="region of interest" description="Disordered" evidence="1">
    <location>
        <begin position="145"/>
        <end position="168"/>
    </location>
</feature>
<dbReference type="GeneID" id="30147811"/>
<evidence type="ECO:0000256" key="1">
    <source>
        <dbReference type="SAM" id="MobiDB-lite"/>
    </source>
</evidence>
<gene>
    <name evidence="2" type="ORF">BABINDRAFT_163516</name>
</gene>
<dbReference type="AlphaFoldDB" id="A0A1E3QII7"/>
<evidence type="ECO:0000313" key="2">
    <source>
        <dbReference type="EMBL" id="ODQ77509.1"/>
    </source>
</evidence>
<name>A0A1E3QII7_9ASCO</name>
<dbReference type="Proteomes" id="UP000094336">
    <property type="component" value="Unassembled WGS sequence"/>
</dbReference>
<evidence type="ECO:0000313" key="3">
    <source>
        <dbReference type="Proteomes" id="UP000094336"/>
    </source>
</evidence>
<proteinExistence type="predicted"/>
<protein>
    <submittedName>
        <fullName evidence="2">Uncharacterized protein</fullName>
    </submittedName>
</protein>
<keyword evidence="3" id="KW-1185">Reference proteome</keyword>
<sequence length="422" mass="46966">MASEWSQLDDLVHGSSDMSYFDDEVYVDEENMDPCKAVPLHHNQLLDGLDSSHNPLLVAPSLPPPVGPFSSLPSLAYRPDSGSSSLSRPNSSELLDDPVLDSYLSYRLDGESQRKKKVESMMYQLSLDDKDLDLDDVGRASARSKAFRVHGSKQRSRSPIKKASRDRKVTRSNFGKLFDVEDESAFNTPAETSLDLSLDEYFGISSATRPNTDNILRELDHNAGFDPFAEKTALKRSVPSLHAPHKRSSLIPVTISRLGARKVVTESPKRIFRPNKHHSARPILKPPTFNRLNMLVYASNGDLDDATKYATELNATNARDIPLPDNTDEVVTIPVANSKQSAKAAIVRAVSIALAQGLSSTANRTRGVYSEGDFEVYLMDGKTKSPVLGVEMEERQSEKHQSKRVKYPMAQRRVNWAPNLEW</sequence>
<organism evidence="2 3">
    <name type="scientific">Babjeviella inositovora NRRL Y-12698</name>
    <dbReference type="NCBI Taxonomy" id="984486"/>
    <lineage>
        <taxon>Eukaryota</taxon>
        <taxon>Fungi</taxon>
        <taxon>Dikarya</taxon>
        <taxon>Ascomycota</taxon>
        <taxon>Saccharomycotina</taxon>
        <taxon>Pichiomycetes</taxon>
        <taxon>Serinales incertae sedis</taxon>
        <taxon>Babjeviella</taxon>
    </lineage>
</organism>
<dbReference type="RefSeq" id="XP_018982837.1">
    <property type="nucleotide sequence ID" value="XM_019129958.1"/>
</dbReference>
<dbReference type="OrthoDB" id="3991295at2759"/>
<accession>A0A1E3QII7</accession>
<dbReference type="EMBL" id="KV454440">
    <property type="protein sequence ID" value="ODQ77509.1"/>
    <property type="molecule type" value="Genomic_DNA"/>
</dbReference>
<reference evidence="3" key="1">
    <citation type="submission" date="2016-05" db="EMBL/GenBank/DDBJ databases">
        <title>Comparative genomics of biotechnologically important yeasts.</title>
        <authorList>
            <consortium name="DOE Joint Genome Institute"/>
            <person name="Riley R."/>
            <person name="Haridas S."/>
            <person name="Wolfe K.H."/>
            <person name="Lopes M.R."/>
            <person name="Hittinger C.T."/>
            <person name="Goker M."/>
            <person name="Salamov A."/>
            <person name="Wisecaver J."/>
            <person name="Long T.M."/>
            <person name="Aerts A.L."/>
            <person name="Barry K."/>
            <person name="Choi C."/>
            <person name="Clum A."/>
            <person name="Coughlan A.Y."/>
            <person name="Deshpande S."/>
            <person name="Douglass A.P."/>
            <person name="Hanson S.J."/>
            <person name="Klenk H.-P."/>
            <person name="Labutti K."/>
            <person name="Lapidus A."/>
            <person name="Lindquist E."/>
            <person name="Lipzen A."/>
            <person name="Meier-Kolthoff J.P."/>
            <person name="Ohm R.A."/>
            <person name="Otillar R.P."/>
            <person name="Pangilinan J."/>
            <person name="Peng Y."/>
            <person name="Rokas A."/>
            <person name="Rosa C.A."/>
            <person name="Scheuner C."/>
            <person name="Sibirny A.A."/>
            <person name="Slot J.C."/>
            <person name="Stielow J.B."/>
            <person name="Sun H."/>
            <person name="Kurtzman C.P."/>
            <person name="Blackwell M."/>
            <person name="Grigoriev I.V."/>
            <person name="Jeffries T.W."/>
        </authorList>
    </citation>
    <scope>NUCLEOTIDE SEQUENCE [LARGE SCALE GENOMIC DNA]</scope>
    <source>
        <strain evidence="3">NRRL Y-12698</strain>
    </source>
</reference>